<accession>A0ABD3HPZ5</accession>
<dbReference type="EMBL" id="JBJQOH010000003">
    <property type="protein sequence ID" value="KAL3693630.1"/>
    <property type="molecule type" value="Genomic_DNA"/>
</dbReference>
<keyword evidence="3" id="KW-1185">Reference proteome</keyword>
<gene>
    <name evidence="2" type="ORF">R1sor_007281</name>
</gene>
<dbReference type="AlphaFoldDB" id="A0ABD3HPZ5"/>
<proteinExistence type="predicted"/>
<feature type="region of interest" description="Disordered" evidence="1">
    <location>
        <begin position="22"/>
        <end position="53"/>
    </location>
</feature>
<sequence length="151" mass="17440">MKEDSREMFDLRLEVASRRMLAEQEEGRENQNDNECKLKEAEEKLRKHEQSEATAWRLRSRNKWLKEGEAPARYFYAQIKARFRRETIQKLKQEDGADTTDMKSHGALFDSMGAAGDGRGERHQTANPGTHAKRPTETEEDAKNERSGGND</sequence>
<comment type="caution">
    <text evidence="2">The sequence shown here is derived from an EMBL/GenBank/DDBJ whole genome shotgun (WGS) entry which is preliminary data.</text>
</comment>
<evidence type="ECO:0000313" key="3">
    <source>
        <dbReference type="Proteomes" id="UP001633002"/>
    </source>
</evidence>
<reference evidence="2 3" key="1">
    <citation type="submission" date="2024-09" db="EMBL/GenBank/DDBJ databases">
        <title>Chromosome-scale assembly of Riccia sorocarpa.</title>
        <authorList>
            <person name="Paukszto L."/>
        </authorList>
    </citation>
    <scope>NUCLEOTIDE SEQUENCE [LARGE SCALE GENOMIC DNA]</scope>
    <source>
        <strain evidence="2">LP-2024</strain>
        <tissue evidence="2">Aerial parts of the thallus</tissue>
    </source>
</reference>
<dbReference type="Proteomes" id="UP001633002">
    <property type="component" value="Unassembled WGS sequence"/>
</dbReference>
<feature type="compositionally biased region" description="Basic and acidic residues" evidence="1">
    <location>
        <begin position="22"/>
        <end position="51"/>
    </location>
</feature>
<feature type="compositionally biased region" description="Basic and acidic residues" evidence="1">
    <location>
        <begin position="134"/>
        <end position="151"/>
    </location>
</feature>
<feature type="region of interest" description="Disordered" evidence="1">
    <location>
        <begin position="90"/>
        <end position="151"/>
    </location>
</feature>
<feature type="compositionally biased region" description="Basic and acidic residues" evidence="1">
    <location>
        <begin position="90"/>
        <end position="104"/>
    </location>
</feature>
<organism evidence="2 3">
    <name type="scientific">Riccia sorocarpa</name>
    <dbReference type="NCBI Taxonomy" id="122646"/>
    <lineage>
        <taxon>Eukaryota</taxon>
        <taxon>Viridiplantae</taxon>
        <taxon>Streptophyta</taxon>
        <taxon>Embryophyta</taxon>
        <taxon>Marchantiophyta</taxon>
        <taxon>Marchantiopsida</taxon>
        <taxon>Marchantiidae</taxon>
        <taxon>Marchantiales</taxon>
        <taxon>Ricciaceae</taxon>
        <taxon>Riccia</taxon>
    </lineage>
</organism>
<protein>
    <submittedName>
        <fullName evidence="2">Uncharacterized protein</fullName>
    </submittedName>
</protein>
<name>A0ABD3HPZ5_9MARC</name>
<evidence type="ECO:0000256" key="1">
    <source>
        <dbReference type="SAM" id="MobiDB-lite"/>
    </source>
</evidence>
<evidence type="ECO:0000313" key="2">
    <source>
        <dbReference type="EMBL" id="KAL3693630.1"/>
    </source>
</evidence>